<evidence type="ECO:0000313" key="6">
    <source>
        <dbReference type="WBParaSite" id="MhA1_Contig133.frz3.gene1"/>
    </source>
</evidence>
<protein>
    <recommendedName>
        <fullName evidence="3">Metalloendopeptidase</fullName>
        <ecNumber evidence="3">3.4.24.-</ecNumber>
    </recommendedName>
</protein>
<dbReference type="PANTHER" id="PTHR10127:SF819">
    <property type="entry name" value="ZINC METALLOPROTEINASE NAS-26"/>
    <property type="match status" value="1"/>
</dbReference>
<dbReference type="SMART" id="SM00235">
    <property type="entry name" value="ZnMc"/>
    <property type="match status" value="1"/>
</dbReference>
<dbReference type="SUPFAM" id="SSF55486">
    <property type="entry name" value="Metalloproteases ('zincins'), catalytic domain"/>
    <property type="match status" value="1"/>
</dbReference>
<reference evidence="6" key="1">
    <citation type="submission" date="2016-11" db="UniProtKB">
        <authorList>
            <consortium name="WormBaseParasite"/>
        </authorList>
    </citation>
    <scope>IDENTIFICATION</scope>
</reference>
<comment type="cofactor">
    <cofactor evidence="2 3">
        <name>Zn(2+)</name>
        <dbReference type="ChEBI" id="CHEBI:29105"/>
    </cofactor>
    <text evidence="2 3">Binds 1 zinc ion per subunit.</text>
</comment>
<dbReference type="PANTHER" id="PTHR10127">
    <property type="entry name" value="DISCOIDIN, CUB, EGF, LAMININ , AND ZINC METALLOPROTEASE DOMAIN CONTAINING"/>
    <property type="match status" value="1"/>
</dbReference>
<dbReference type="InterPro" id="IPR001506">
    <property type="entry name" value="Peptidase_M12A"/>
</dbReference>
<feature type="binding site" evidence="2">
    <location>
        <position position="117"/>
    </location>
    <ligand>
        <name>Zn(2+)</name>
        <dbReference type="ChEBI" id="CHEBI:29105"/>
        <note>catalytic</note>
    </ligand>
</feature>
<evidence type="ECO:0000256" key="2">
    <source>
        <dbReference type="PROSITE-ProRule" id="PRU01211"/>
    </source>
</evidence>
<dbReference type="GO" id="GO:0004222">
    <property type="term" value="F:metalloendopeptidase activity"/>
    <property type="evidence" value="ECO:0007669"/>
    <property type="project" value="UniProtKB-UniRule"/>
</dbReference>
<keyword evidence="1" id="KW-1015">Disulfide bond</keyword>
<keyword evidence="2 3" id="KW-0378">Hydrolase</keyword>
<dbReference type="GO" id="GO:0008270">
    <property type="term" value="F:zinc ion binding"/>
    <property type="evidence" value="ECO:0007669"/>
    <property type="project" value="UniProtKB-UniRule"/>
</dbReference>
<keyword evidence="2 3" id="KW-0645">Protease</keyword>
<feature type="binding site" evidence="2">
    <location>
        <position position="111"/>
    </location>
    <ligand>
        <name>Zn(2+)</name>
        <dbReference type="ChEBI" id="CHEBI:29105"/>
        <note>catalytic</note>
    </ligand>
</feature>
<evidence type="ECO:0000313" key="5">
    <source>
        <dbReference type="Proteomes" id="UP000095281"/>
    </source>
</evidence>
<accession>A0A1I8B361</accession>
<comment type="caution">
    <text evidence="2">Lacks conserved residue(s) required for the propagation of feature annotation.</text>
</comment>
<dbReference type="InterPro" id="IPR024079">
    <property type="entry name" value="MetalloPept_cat_dom_sf"/>
</dbReference>
<dbReference type="PRINTS" id="PR00480">
    <property type="entry name" value="ASTACIN"/>
</dbReference>
<keyword evidence="2 3" id="KW-0482">Metalloprotease</keyword>
<dbReference type="Gene3D" id="3.40.390.10">
    <property type="entry name" value="Collagenase (Catalytic Domain)"/>
    <property type="match status" value="1"/>
</dbReference>
<dbReference type="PROSITE" id="PS51864">
    <property type="entry name" value="ASTACIN"/>
    <property type="match status" value="1"/>
</dbReference>
<dbReference type="InterPro" id="IPR006026">
    <property type="entry name" value="Peptidase_Metallo"/>
</dbReference>
<evidence type="ECO:0000259" key="4">
    <source>
        <dbReference type="PROSITE" id="PS51864"/>
    </source>
</evidence>
<organism evidence="5 6">
    <name type="scientific">Meloidogyne hapla</name>
    <name type="common">Root-knot nematode worm</name>
    <dbReference type="NCBI Taxonomy" id="6305"/>
    <lineage>
        <taxon>Eukaryota</taxon>
        <taxon>Metazoa</taxon>
        <taxon>Ecdysozoa</taxon>
        <taxon>Nematoda</taxon>
        <taxon>Chromadorea</taxon>
        <taxon>Rhabditida</taxon>
        <taxon>Tylenchina</taxon>
        <taxon>Tylenchomorpha</taxon>
        <taxon>Tylenchoidea</taxon>
        <taxon>Meloidogynidae</taxon>
        <taxon>Meloidogyninae</taxon>
        <taxon>Meloidogyne</taxon>
    </lineage>
</organism>
<dbReference type="EC" id="3.4.24.-" evidence="3"/>
<dbReference type="Pfam" id="PF01400">
    <property type="entry name" value="Astacin"/>
    <property type="match status" value="1"/>
</dbReference>
<keyword evidence="2 3" id="KW-0862">Zinc</keyword>
<feature type="active site" evidence="2">
    <location>
        <position position="108"/>
    </location>
</feature>
<name>A0A1I8B361_MELHA</name>
<dbReference type="GO" id="GO:0006508">
    <property type="term" value="P:proteolysis"/>
    <property type="evidence" value="ECO:0007669"/>
    <property type="project" value="UniProtKB-KW"/>
</dbReference>
<sequence>MGKPILLHIPSNRSFPLLPGLEPMAGEKSPPHFFTISANFQSLIHRGIKMWEEATCLRFRENLQATDAIRYVLERGDSCFTEYIGRNGGFQDIIIGSECAEEYVVAHETGHALGFWHTHQRPDRERYISINWRNVLEEATAVS</sequence>
<dbReference type="WBParaSite" id="MhA1_Contig133.frz3.gene1">
    <property type="protein sequence ID" value="MhA1_Contig133.frz3.gene1"/>
    <property type="gene ID" value="MhA1_Contig133.frz3.gene1"/>
</dbReference>
<dbReference type="Proteomes" id="UP000095281">
    <property type="component" value="Unplaced"/>
</dbReference>
<feature type="binding site" evidence="2">
    <location>
        <position position="107"/>
    </location>
    <ligand>
        <name>Zn(2+)</name>
        <dbReference type="ChEBI" id="CHEBI:29105"/>
        <note>catalytic</note>
    </ligand>
</feature>
<evidence type="ECO:0000256" key="3">
    <source>
        <dbReference type="RuleBase" id="RU361183"/>
    </source>
</evidence>
<feature type="domain" description="Peptidase M12A" evidence="4">
    <location>
        <begin position="1"/>
        <end position="143"/>
    </location>
</feature>
<proteinExistence type="predicted"/>
<dbReference type="AlphaFoldDB" id="A0A1I8B361"/>
<keyword evidence="2 3" id="KW-0479">Metal-binding</keyword>
<keyword evidence="5" id="KW-1185">Reference proteome</keyword>
<dbReference type="OMA" id="VIVIFEN"/>
<evidence type="ECO:0000256" key="1">
    <source>
        <dbReference type="ARBA" id="ARBA00023157"/>
    </source>
</evidence>